<organism evidence="2 3">
    <name type="scientific">Lacrimispora amygdalina</name>
    <dbReference type="NCBI Taxonomy" id="253257"/>
    <lineage>
        <taxon>Bacteria</taxon>
        <taxon>Bacillati</taxon>
        <taxon>Bacillota</taxon>
        <taxon>Clostridia</taxon>
        <taxon>Lachnospirales</taxon>
        <taxon>Lachnospiraceae</taxon>
        <taxon>Lacrimispora</taxon>
    </lineage>
</organism>
<dbReference type="EMBL" id="QOHO01000050">
    <property type="protein sequence ID" value="RFZ77881.1"/>
    <property type="molecule type" value="Genomic_DNA"/>
</dbReference>
<reference evidence="2 3" key="1">
    <citation type="submission" date="2018-07" db="EMBL/GenBank/DDBJ databases">
        <title>New species, Clostridium PI-S10-A1B.</title>
        <authorList>
            <person name="Krishna G."/>
            <person name="Summeta K."/>
            <person name="Shikha S."/>
            <person name="Prabhu P.B."/>
            <person name="Suresh K."/>
        </authorList>
    </citation>
    <scope>NUCLEOTIDE SEQUENCE [LARGE SCALE GENOMIC DNA]</scope>
    <source>
        <strain evidence="2 3">PI-S10-A1B</strain>
    </source>
</reference>
<sequence>MNKKIFLFCFLVIALTGCSDTGKSPAAAEQPKESPTAALVQESYVGTRQEVSWQTAYKDIISHGGGHLPDPYKLRGEDGLNPSVYLGIHDFNGDGIPELILGDGISLSVYTYENHGLKKEADLYEPEGWYIVNELYLQNNCLILVSNGSDGCGYVGYTWLNGAYITGTHDDYNPDRAYLNDAVTTYKAFDDIFHITKLEDNCKKSLIKRNTESSEFTGDWSDVKW</sequence>
<dbReference type="PROSITE" id="PS51257">
    <property type="entry name" value="PROKAR_LIPOPROTEIN"/>
    <property type="match status" value="1"/>
</dbReference>
<dbReference type="OrthoDB" id="2079806at2"/>
<comment type="caution">
    <text evidence="2">The sequence shown here is derived from an EMBL/GenBank/DDBJ whole genome shotgun (WGS) entry which is preliminary data.</text>
</comment>
<dbReference type="RefSeq" id="WP_117417959.1">
    <property type="nucleotide sequence ID" value="NZ_QOHO01000050.1"/>
</dbReference>
<feature type="chain" id="PRO_5039143013" description="VCBS repeat-containing protein" evidence="1">
    <location>
        <begin position="20"/>
        <end position="225"/>
    </location>
</feature>
<feature type="signal peptide" evidence="1">
    <location>
        <begin position="1"/>
        <end position="19"/>
    </location>
</feature>
<dbReference type="AlphaFoldDB" id="A0A3E2NAH4"/>
<name>A0A3E2NAH4_9FIRM</name>
<keyword evidence="1" id="KW-0732">Signal</keyword>
<accession>A0A3E2NAH4</accession>
<gene>
    <name evidence="2" type="ORF">DS742_15845</name>
</gene>
<dbReference type="Proteomes" id="UP000260680">
    <property type="component" value="Unassembled WGS sequence"/>
</dbReference>
<dbReference type="SUPFAM" id="SSF69318">
    <property type="entry name" value="Integrin alpha N-terminal domain"/>
    <property type="match status" value="1"/>
</dbReference>
<protein>
    <recommendedName>
        <fullName evidence="4">VCBS repeat-containing protein</fullName>
    </recommendedName>
</protein>
<evidence type="ECO:0000256" key="1">
    <source>
        <dbReference type="SAM" id="SignalP"/>
    </source>
</evidence>
<evidence type="ECO:0008006" key="4">
    <source>
        <dbReference type="Google" id="ProtNLM"/>
    </source>
</evidence>
<dbReference type="InterPro" id="IPR028994">
    <property type="entry name" value="Integrin_alpha_N"/>
</dbReference>
<evidence type="ECO:0000313" key="3">
    <source>
        <dbReference type="Proteomes" id="UP000260680"/>
    </source>
</evidence>
<proteinExistence type="predicted"/>
<evidence type="ECO:0000313" key="2">
    <source>
        <dbReference type="EMBL" id="RFZ77881.1"/>
    </source>
</evidence>